<keyword evidence="3" id="KW-1185">Reference proteome</keyword>
<dbReference type="InterPro" id="IPR002178">
    <property type="entry name" value="PTS_EIIA_type-2_dom"/>
</dbReference>
<sequence>MYNNIFNEKHIILDSTAKTKEETFLELAQLAENLGYVSDRNKLVKGFEAREKES</sequence>
<name>A0A345DPG4_9MOLU</name>
<dbReference type="KEGG" id="sphh:SDAV_001133"/>
<evidence type="ECO:0000313" key="3">
    <source>
        <dbReference type="Proteomes" id="UP000253689"/>
    </source>
</evidence>
<evidence type="ECO:0000259" key="1">
    <source>
        <dbReference type="PROSITE" id="PS51094"/>
    </source>
</evidence>
<dbReference type="AlphaFoldDB" id="A0A345DPG4"/>
<dbReference type="Proteomes" id="UP000253689">
    <property type="component" value="Chromosome"/>
</dbReference>
<organism evidence="2 3">
    <name type="scientific">Spiroplasma phoeniceum P40</name>
    <dbReference type="NCBI Taxonomy" id="1276259"/>
    <lineage>
        <taxon>Bacteria</taxon>
        <taxon>Bacillati</taxon>
        <taxon>Mycoplasmatota</taxon>
        <taxon>Mollicutes</taxon>
        <taxon>Entomoplasmatales</taxon>
        <taxon>Spiroplasmataceae</taxon>
        <taxon>Spiroplasma</taxon>
    </lineage>
</organism>
<reference evidence="3" key="1">
    <citation type="submission" date="2018-07" db="EMBL/GenBank/DDBJ databases">
        <title>Complete Genome Sequence of Spiroplasma phoeniceum.</title>
        <authorList>
            <person name="Davis R.E."/>
            <person name="Shao J.Y."/>
            <person name="Zhao Y."/>
            <person name="Silver A."/>
            <person name="Stump z."/>
            <person name="Gasparich G."/>
        </authorList>
    </citation>
    <scope>NUCLEOTIDE SEQUENCE [LARGE SCALE GENOMIC DNA]</scope>
    <source>
        <strain evidence="3">P40</strain>
    </source>
</reference>
<dbReference type="Gene3D" id="3.40.930.10">
    <property type="entry name" value="Mannitol-specific EII, Chain A"/>
    <property type="match status" value="1"/>
</dbReference>
<dbReference type="Pfam" id="PF00359">
    <property type="entry name" value="PTS_EIIA_2"/>
    <property type="match status" value="1"/>
</dbReference>
<gene>
    <name evidence="2" type="ORF">SDAV_001133</name>
</gene>
<protein>
    <submittedName>
        <fullName evidence="2">Fructose-specific PTS system IIABC component</fullName>
    </submittedName>
</protein>
<accession>A0A345DPG4</accession>
<dbReference type="InterPro" id="IPR016152">
    <property type="entry name" value="PTrfase/Anion_transptr"/>
</dbReference>
<feature type="domain" description="PTS EIIA type-2" evidence="1">
    <location>
        <begin position="4"/>
        <end position="54"/>
    </location>
</feature>
<proteinExistence type="predicted"/>
<evidence type="ECO:0000313" key="2">
    <source>
        <dbReference type="EMBL" id="AXF96102.1"/>
    </source>
</evidence>
<dbReference type="PROSITE" id="PS51094">
    <property type="entry name" value="PTS_EIIA_TYPE_2"/>
    <property type="match status" value="1"/>
</dbReference>
<dbReference type="EMBL" id="CP031088">
    <property type="protein sequence ID" value="AXF96102.1"/>
    <property type="molecule type" value="Genomic_DNA"/>
</dbReference>
<dbReference type="SUPFAM" id="SSF55804">
    <property type="entry name" value="Phoshotransferase/anion transport protein"/>
    <property type="match status" value="1"/>
</dbReference>